<protein>
    <submittedName>
        <fullName evidence="2">Uncharacterized protein</fullName>
    </submittedName>
</protein>
<name>A0A067RC45_ZOONE</name>
<dbReference type="InParanoid" id="A0A067RC45"/>
<sequence>MFTQSMLDDSLEEESHIWQPGTFSGSLPSVSAEGTPLSYPDISAR</sequence>
<dbReference type="EMBL" id="KK852605">
    <property type="protein sequence ID" value="KDR20433.1"/>
    <property type="molecule type" value="Genomic_DNA"/>
</dbReference>
<gene>
    <name evidence="2" type="ORF">L798_04969</name>
</gene>
<accession>A0A067RC45</accession>
<dbReference type="Proteomes" id="UP000027135">
    <property type="component" value="Unassembled WGS sequence"/>
</dbReference>
<proteinExistence type="predicted"/>
<feature type="region of interest" description="Disordered" evidence="1">
    <location>
        <begin position="1"/>
        <end position="45"/>
    </location>
</feature>
<evidence type="ECO:0000313" key="3">
    <source>
        <dbReference type="Proteomes" id="UP000027135"/>
    </source>
</evidence>
<reference evidence="2 3" key="1">
    <citation type="journal article" date="2014" name="Nat. Commun.">
        <title>Molecular traces of alternative social organization in a termite genome.</title>
        <authorList>
            <person name="Terrapon N."/>
            <person name="Li C."/>
            <person name="Robertson H.M."/>
            <person name="Ji L."/>
            <person name="Meng X."/>
            <person name="Booth W."/>
            <person name="Chen Z."/>
            <person name="Childers C.P."/>
            <person name="Glastad K.M."/>
            <person name="Gokhale K."/>
            <person name="Gowin J."/>
            <person name="Gronenberg W."/>
            <person name="Hermansen R.A."/>
            <person name="Hu H."/>
            <person name="Hunt B.G."/>
            <person name="Huylmans A.K."/>
            <person name="Khalil S.M."/>
            <person name="Mitchell R.D."/>
            <person name="Munoz-Torres M.C."/>
            <person name="Mustard J.A."/>
            <person name="Pan H."/>
            <person name="Reese J.T."/>
            <person name="Scharf M.E."/>
            <person name="Sun F."/>
            <person name="Vogel H."/>
            <person name="Xiao J."/>
            <person name="Yang W."/>
            <person name="Yang Z."/>
            <person name="Yang Z."/>
            <person name="Zhou J."/>
            <person name="Zhu J."/>
            <person name="Brent C.S."/>
            <person name="Elsik C.G."/>
            <person name="Goodisman M.A."/>
            <person name="Liberles D.A."/>
            <person name="Roe R.M."/>
            <person name="Vargo E.L."/>
            <person name="Vilcinskas A."/>
            <person name="Wang J."/>
            <person name="Bornberg-Bauer E."/>
            <person name="Korb J."/>
            <person name="Zhang G."/>
            <person name="Liebig J."/>
        </authorList>
    </citation>
    <scope>NUCLEOTIDE SEQUENCE [LARGE SCALE GENOMIC DNA]</scope>
    <source>
        <tissue evidence="2">Whole organism</tissue>
    </source>
</reference>
<keyword evidence="3" id="KW-1185">Reference proteome</keyword>
<dbReference type="AlphaFoldDB" id="A0A067RC45"/>
<evidence type="ECO:0000256" key="1">
    <source>
        <dbReference type="SAM" id="MobiDB-lite"/>
    </source>
</evidence>
<organism evidence="2 3">
    <name type="scientific">Zootermopsis nevadensis</name>
    <name type="common">Dampwood termite</name>
    <dbReference type="NCBI Taxonomy" id="136037"/>
    <lineage>
        <taxon>Eukaryota</taxon>
        <taxon>Metazoa</taxon>
        <taxon>Ecdysozoa</taxon>
        <taxon>Arthropoda</taxon>
        <taxon>Hexapoda</taxon>
        <taxon>Insecta</taxon>
        <taxon>Pterygota</taxon>
        <taxon>Neoptera</taxon>
        <taxon>Polyneoptera</taxon>
        <taxon>Dictyoptera</taxon>
        <taxon>Blattodea</taxon>
        <taxon>Blattoidea</taxon>
        <taxon>Termitoidae</taxon>
        <taxon>Termopsidae</taxon>
        <taxon>Zootermopsis</taxon>
    </lineage>
</organism>
<evidence type="ECO:0000313" key="2">
    <source>
        <dbReference type="EMBL" id="KDR20433.1"/>
    </source>
</evidence>